<dbReference type="Proteomes" id="UP000189462">
    <property type="component" value="Unassembled WGS sequence"/>
</dbReference>
<keyword evidence="1" id="KW-0732">Signal</keyword>
<organism evidence="2 3">
    <name type="scientific">Thioalkalivibrio denitrificans</name>
    <dbReference type="NCBI Taxonomy" id="108003"/>
    <lineage>
        <taxon>Bacteria</taxon>
        <taxon>Pseudomonadati</taxon>
        <taxon>Pseudomonadota</taxon>
        <taxon>Gammaproteobacteria</taxon>
        <taxon>Chromatiales</taxon>
        <taxon>Ectothiorhodospiraceae</taxon>
        <taxon>Thioalkalivibrio</taxon>
    </lineage>
</organism>
<dbReference type="OrthoDB" id="5738883at2"/>
<dbReference type="EMBL" id="MVBK01000001">
    <property type="protein sequence ID" value="OOG28884.1"/>
    <property type="molecule type" value="Genomic_DNA"/>
</dbReference>
<evidence type="ECO:0000256" key="1">
    <source>
        <dbReference type="SAM" id="SignalP"/>
    </source>
</evidence>
<dbReference type="Pfam" id="PF09686">
    <property type="entry name" value="Plasmid_RAQPRD"/>
    <property type="match status" value="1"/>
</dbReference>
<sequence>MSVCARSCIAVSAALALVCIGSAALAQGNVDAEREALARLIHEMDALAPLIDAAENHANPDARIRFQYGWLRQDIERIKFGIREHLEAPRSEPRPVPPLRGDYRR</sequence>
<feature type="chain" id="PRO_5013138597" evidence="1">
    <location>
        <begin position="27"/>
        <end position="105"/>
    </location>
</feature>
<gene>
    <name evidence="2" type="ORF">B1C78_00360</name>
</gene>
<feature type="signal peptide" evidence="1">
    <location>
        <begin position="1"/>
        <end position="26"/>
    </location>
</feature>
<evidence type="ECO:0000313" key="2">
    <source>
        <dbReference type="EMBL" id="OOG28884.1"/>
    </source>
</evidence>
<dbReference type="InterPro" id="IPR019110">
    <property type="entry name" value="Uncharacterised_RAQPRD"/>
</dbReference>
<name>A0A1V3NV80_9GAMM</name>
<evidence type="ECO:0000313" key="3">
    <source>
        <dbReference type="Proteomes" id="UP000189462"/>
    </source>
</evidence>
<comment type="caution">
    <text evidence="2">The sequence shown here is derived from an EMBL/GenBank/DDBJ whole genome shotgun (WGS) entry which is preliminary data.</text>
</comment>
<proteinExistence type="predicted"/>
<reference evidence="2 3" key="1">
    <citation type="submission" date="2017-02" db="EMBL/GenBank/DDBJ databases">
        <title>Genomic diversity within the haloalkaliphilic genus Thioalkalivibrio.</title>
        <authorList>
            <person name="Ahn A.-C."/>
            <person name="Meier-Kolthoff J."/>
            <person name="Overmars L."/>
            <person name="Richter M."/>
            <person name="Woyke T."/>
            <person name="Sorokin D.Y."/>
            <person name="Muyzer G."/>
        </authorList>
    </citation>
    <scope>NUCLEOTIDE SEQUENCE [LARGE SCALE GENOMIC DNA]</scope>
    <source>
        <strain evidence="2 3">ALJD</strain>
    </source>
</reference>
<dbReference type="STRING" id="108003.B1C78_00360"/>
<keyword evidence="3" id="KW-1185">Reference proteome</keyword>
<dbReference type="NCBIfam" id="TIGR01690">
    <property type="entry name" value="ICE_RAQPRD"/>
    <property type="match status" value="1"/>
</dbReference>
<accession>A0A1V3NV80</accession>
<dbReference type="AlphaFoldDB" id="A0A1V3NV80"/>
<dbReference type="RefSeq" id="WP_077277218.1">
    <property type="nucleotide sequence ID" value="NZ_MVBK01000001.1"/>
</dbReference>
<protein>
    <submittedName>
        <fullName evidence="2">Conjugal transfer protein</fullName>
    </submittedName>
</protein>